<dbReference type="PIRSF" id="PIRSF032025">
    <property type="entry name" value="UCP032025"/>
    <property type="match status" value="1"/>
</dbReference>
<evidence type="ECO:0000313" key="2">
    <source>
        <dbReference type="Proteomes" id="UP000187891"/>
    </source>
</evidence>
<accession>A0A1R3THB1</accession>
<protein>
    <recommendedName>
        <fullName evidence="3">DUF1489 domain-containing protein</fullName>
    </recommendedName>
</protein>
<organism evidence="1 2">
    <name type="scientific">Agrobacterium rosae</name>
    <dbReference type="NCBI Taxonomy" id="1972867"/>
    <lineage>
        <taxon>Bacteria</taxon>
        <taxon>Pseudomonadati</taxon>
        <taxon>Pseudomonadota</taxon>
        <taxon>Alphaproteobacteria</taxon>
        <taxon>Hyphomicrobiales</taxon>
        <taxon>Rhizobiaceae</taxon>
        <taxon>Rhizobium/Agrobacterium group</taxon>
        <taxon>Agrobacterium</taxon>
    </lineage>
</organism>
<sequence>MWWNAEHHNLSMLDARAETALIGRMSLNLIKLCVGADSIEDLREWVSQRALTAIAAGLEPHSVHTTRMFPKRAEELLDGGSLYWVIKGQVQARQTLLDVRSFKGEDGISRCDLVLGPEVIETSPAPKRPFQGWRYLKPEEAPRDLGGAGMSDDLPSDLRRELAELGLL</sequence>
<dbReference type="Proteomes" id="UP000187891">
    <property type="component" value="Unassembled WGS sequence"/>
</dbReference>
<evidence type="ECO:0000313" key="1">
    <source>
        <dbReference type="EMBL" id="SCX01726.1"/>
    </source>
</evidence>
<name>A0A1R3THB1_9HYPH</name>
<evidence type="ECO:0008006" key="3">
    <source>
        <dbReference type="Google" id="ProtNLM"/>
    </source>
</evidence>
<reference evidence="2" key="1">
    <citation type="submission" date="2016-10" db="EMBL/GenBank/DDBJ databases">
        <authorList>
            <person name="Wibberg D."/>
        </authorList>
    </citation>
    <scope>NUCLEOTIDE SEQUENCE [LARGE SCALE GENOMIC DNA]</scope>
</reference>
<dbReference type="InterPro" id="IPR008320">
    <property type="entry name" value="UCP032025"/>
</dbReference>
<dbReference type="STRING" id="1907666.DSM25559_0163"/>
<dbReference type="AlphaFoldDB" id="A0A1R3THB1"/>
<proteinExistence type="predicted"/>
<dbReference type="Pfam" id="PF07370">
    <property type="entry name" value="DUF1489"/>
    <property type="match status" value="1"/>
</dbReference>
<dbReference type="EMBL" id="FMUE01000001">
    <property type="protein sequence ID" value="SCX01726.1"/>
    <property type="molecule type" value="Genomic_DNA"/>
</dbReference>
<gene>
    <name evidence="1" type="ORF">DSM25559_0163</name>
</gene>